<dbReference type="SMART" id="SM00487">
    <property type="entry name" value="DEXDc"/>
    <property type="match status" value="1"/>
</dbReference>
<dbReference type="SUPFAM" id="SSF52540">
    <property type="entry name" value="P-loop containing nucleoside triphosphate hydrolases"/>
    <property type="match status" value="2"/>
</dbReference>
<dbReference type="RefSeq" id="WP_093105976.1">
    <property type="nucleotide sequence ID" value="NZ_FNOS01000002.1"/>
</dbReference>
<dbReference type="Gene3D" id="3.40.50.10810">
    <property type="entry name" value="Tandem AAA-ATPase domain"/>
    <property type="match status" value="1"/>
</dbReference>
<evidence type="ECO:0000259" key="1">
    <source>
        <dbReference type="PROSITE" id="PS51192"/>
    </source>
</evidence>
<feature type="domain" description="Helicase ATP-binding" evidence="1">
    <location>
        <begin position="15"/>
        <end position="184"/>
    </location>
</feature>
<name>A0A1H3DE75_9BACI</name>
<keyword evidence="4" id="KW-1185">Reference proteome</keyword>
<feature type="domain" description="Helicase C-terminal" evidence="2">
    <location>
        <begin position="284"/>
        <end position="457"/>
    </location>
</feature>
<keyword evidence="3" id="KW-0378">Hydrolase</keyword>
<dbReference type="PROSITE" id="PS51192">
    <property type="entry name" value="HELICASE_ATP_BIND_1"/>
    <property type="match status" value="1"/>
</dbReference>
<dbReference type="Proteomes" id="UP000198647">
    <property type="component" value="Unassembled WGS sequence"/>
</dbReference>
<reference evidence="3 4" key="1">
    <citation type="submission" date="2016-10" db="EMBL/GenBank/DDBJ databases">
        <authorList>
            <person name="Varghese N."/>
            <person name="Submissions S."/>
        </authorList>
    </citation>
    <scope>NUCLEOTIDE SEQUENCE [LARGE SCALE GENOMIC DNA]</scope>
    <source>
        <strain evidence="3 4">DSM 20748</strain>
    </source>
</reference>
<dbReference type="Pfam" id="PF00176">
    <property type="entry name" value="SNF2-rel_dom"/>
    <property type="match status" value="1"/>
</dbReference>
<dbReference type="PROSITE" id="PS51194">
    <property type="entry name" value="HELICASE_CTER"/>
    <property type="match status" value="1"/>
</dbReference>
<keyword evidence="3" id="KW-0347">Helicase</keyword>
<proteinExistence type="predicted"/>
<dbReference type="EMBL" id="FNOS01000002">
    <property type="protein sequence ID" value="SDX64696.1"/>
    <property type="molecule type" value="Genomic_DNA"/>
</dbReference>
<keyword evidence="3" id="KW-0067">ATP-binding</keyword>
<evidence type="ECO:0000259" key="2">
    <source>
        <dbReference type="PROSITE" id="PS51194"/>
    </source>
</evidence>
<comment type="caution">
    <text evidence="3">The sequence shown here is derived from an EMBL/GenBank/DDBJ whole genome shotgun (WGS) entry which is preliminary data.</text>
</comment>
<gene>
    <name evidence="3" type="ORF">SAMN04488081_0932</name>
</gene>
<dbReference type="InterPro" id="IPR014001">
    <property type="entry name" value="Helicase_ATP-bd"/>
</dbReference>
<dbReference type="InterPro" id="IPR000330">
    <property type="entry name" value="SNF2_N"/>
</dbReference>
<evidence type="ECO:0000313" key="3">
    <source>
        <dbReference type="EMBL" id="SDX64696.1"/>
    </source>
</evidence>
<keyword evidence="3" id="KW-0547">Nucleotide-binding</keyword>
<sequence>MGIEFQPHDYQRYAINQILNNKKYALFLDMGLGKTISTLTAVEQLIYDYAEISKVLVIAPLRVARDTWSQEVKKWDHTKHLKISKVLGKEKDRRQALLTDADIYIINRDNVVWLINYYRERGRKPPFDMLVVDELSSFKDPSSKRFKHLKKISPLFDRFVGLTGTPAPNSLLDLWSQIYLVDRGERLGQTQQYYKMRYFYPIHTGAGFIEKYTLRPEAEKHIYEQIDDICVSMKSRDYIELPDRIDNTITVKMTKKERAFYEDLQKEKILEFEEGDIIADNAGALTQKLLQLSNGASYNEDRGVQLIHDKKLEALEEIVQEAQGQSILVFYSFQHDRDRIKKKFKEAMTLDEHEDVMKDWNAGEVPLLLAHPASAGHGLNLQQGGHIIVWFGLPWSLELYQQANARLHRQGQEEVVFIHHILSENTIDQKVLRVLQGKEKGQDALMDAVKAQIEEAGVAE</sequence>
<protein>
    <submittedName>
        <fullName evidence="3">Helicase conserved C-terminal domain-containing protein</fullName>
    </submittedName>
</protein>
<dbReference type="InterPro" id="IPR027417">
    <property type="entry name" value="P-loop_NTPase"/>
</dbReference>
<dbReference type="GO" id="GO:0004386">
    <property type="term" value="F:helicase activity"/>
    <property type="evidence" value="ECO:0007669"/>
    <property type="project" value="UniProtKB-KW"/>
</dbReference>
<dbReference type="InterPro" id="IPR001650">
    <property type="entry name" value="Helicase_C-like"/>
</dbReference>
<evidence type="ECO:0000313" key="4">
    <source>
        <dbReference type="Proteomes" id="UP000198647"/>
    </source>
</evidence>
<accession>A0A1H3DE75</accession>
<dbReference type="PANTHER" id="PTHR10799">
    <property type="entry name" value="SNF2/RAD54 HELICASE FAMILY"/>
    <property type="match status" value="1"/>
</dbReference>
<dbReference type="Gene3D" id="3.40.50.300">
    <property type="entry name" value="P-loop containing nucleotide triphosphate hydrolases"/>
    <property type="match status" value="1"/>
</dbReference>
<dbReference type="InterPro" id="IPR038718">
    <property type="entry name" value="SNF2-like_sf"/>
</dbReference>
<organism evidence="3 4">
    <name type="scientific">Salimicrobium album</name>
    <dbReference type="NCBI Taxonomy" id="50717"/>
    <lineage>
        <taxon>Bacteria</taxon>
        <taxon>Bacillati</taxon>
        <taxon>Bacillota</taxon>
        <taxon>Bacilli</taxon>
        <taxon>Bacillales</taxon>
        <taxon>Bacillaceae</taxon>
        <taxon>Salimicrobium</taxon>
    </lineage>
</organism>
<dbReference type="Pfam" id="PF00271">
    <property type="entry name" value="Helicase_C"/>
    <property type="match status" value="1"/>
</dbReference>